<organism evidence="4 5">
    <name type="scientific">Owenia fusiformis</name>
    <name type="common">Polychaete worm</name>
    <dbReference type="NCBI Taxonomy" id="6347"/>
    <lineage>
        <taxon>Eukaryota</taxon>
        <taxon>Metazoa</taxon>
        <taxon>Spiralia</taxon>
        <taxon>Lophotrochozoa</taxon>
        <taxon>Annelida</taxon>
        <taxon>Polychaeta</taxon>
        <taxon>Sedentaria</taxon>
        <taxon>Canalipalpata</taxon>
        <taxon>Sabellida</taxon>
        <taxon>Oweniida</taxon>
        <taxon>Oweniidae</taxon>
        <taxon>Owenia</taxon>
    </lineage>
</organism>
<comment type="subcellular location">
    <subcellularLocation>
        <location evidence="3">Mitochondrion</location>
    </subcellularLocation>
</comment>
<dbReference type="Pfam" id="PF08583">
    <property type="entry name" value="Cmc1"/>
    <property type="match status" value="1"/>
</dbReference>
<evidence type="ECO:0000256" key="2">
    <source>
        <dbReference type="ARBA" id="ARBA00023157"/>
    </source>
</evidence>
<evidence type="ECO:0000313" key="5">
    <source>
        <dbReference type="Proteomes" id="UP000749559"/>
    </source>
</evidence>
<evidence type="ECO:0000256" key="3">
    <source>
        <dbReference type="RuleBase" id="RU364104"/>
    </source>
</evidence>
<keyword evidence="2" id="KW-1015">Disulfide bond</keyword>
<evidence type="ECO:0000313" key="4">
    <source>
        <dbReference type="EMBL" id="CAH1772964.1"/>
    </source>
</evidence>
<dbReference type="Proteomes" id="UP000749559">
    <property type="component" value="Unassembled WGS sequence"/>
</dbReference>
<dbReference type="GO" id="GO:0005739">
    <property type="term" value="C:mitochondrion"/>
    <property type="evidence" value="ECO:0007669"/>
    <property type="project" value="UniProtKB-SubCell"/>
</dbReference>
<dbReference type="EMBL" id="CAIIXF020000001">
    <property type="protein sequence ID" value="CAH1772964.1"/>
    <property type="molecule type" value="Genomic_DNA"/>
</dbReference>
<proteinExistence type="inferred from homology"/>
<accession>A0A8J1Y1G6</accession>
<dbReference type="PANTHER" id="PTHR22977">
    <property type="entry name" value="COX ASSEMBLY MITOCHONDRIAL PROTEIN"/>
    <property type="match status" value="1"/>
</dbReference>
<dbReference type="InterPro" id="IPR013892">
    <property type="entry name" value="Cyt_c_biogenesis_Cmc1-like"/>
</dbReference>
<reference evidence="4" key="1">
    <citation type="submission" date="2022-03" db="EMBL/GenBank/DDBJ databases">
        <authorList>
            <person name="Martin C."/>
        </authorList>
    </citation>
    <scope>NUCLEOTIDE SEQUENCE</scope>
</reference>
<gene>
    <name evidence="4" type="ORF">OFUS_LOCUS629</name>
</gene>
<sequence length="121" mass="13986">MSEKEEKGVLPGSLSGGPHGLGDPDDKSLRRVETEVIIPKKVRDKARIEKCTDLVAVFSKCGKDNGLLFPFKCREENAKMQECLTVWYKDKDFVAQCTEEYLEERTDYRRTGIKQKFKRMH</sequence>
<dbReference type="OrthoDB" id="6224010at2759"/>
<comment type="similarity">
    <text evidence="1 3">Belongs to the CMC family.</text>
</comment>
<dbReference type="PANTHER" id="PTHR22977:SF5">
    <property type="entry name" value="COX ASSEMBLY MITOCHONDRIAL PROTEIN HOMOLOG"/>
    <property type="match status" value="1"/>
</dbReference>
<keyword evidence="3" id="KW-0496">Mitochondrion</keyword>
<keyword evidence="5" id="KW-1185">Reference proteome</keyword>
<protein>
    <recommendedName>
        <fullName evidence="3">COX assembly mitochondrial protein</fullName>
    </recommendedName>
</protein>
<comment type="caution">
    <text evidence="4">The sequence shown here is derived from an EMBL/GenBank/DDBJ whole genome shotgun (WGS) entry which is preliminary data.</text>
</comment>
<evidence type="ECO:0000256" key="1">
    <source>
        <dbReference type="ARBA" id="ARBA00007347"/>
    </source>
</evidence>
<name>A0A8J1Y1G6_OWEFU</name>
<dbReference type="AlphaFoldDB" id="A0A8J1Y1G6"/>